<dbReference type="AlphaFoldDB" id="A0A061D5P2"/>
<proteinExistence type="predicted"/>
<dbReference type="GO" id="GO:0000963">
    <property type="term" value="P:mitochondrial RNA processing"/>
    <property type="evidence" value="ECO:0007669"/>
    <property type="project" value="TreeGrafter"/>
</dbReference>
<evidence type="ECO:0000313" key="1">
    <source>
        <dbReference type="EMBL" id="CDR95868.1"/>
    </source>
</evidence>
<organism evidence="1 2">
    <name type="scientific">Babesia bigemina</name>
    <dbReference type="NCBI Taxonomy" id="5866"/>
    <lineage>
        <taxon>Eukaryota</taxon>
        <taxon>Sar</taxon>
        <taxon>Alveolata</taxon>
        <taxon>Apicomplexa</taxon>
        <taxon>Aconoidasida</taxon>
        <taxon>Piroplasmida</taxon>
        <taxon>Babesiidae</taxon>
        <taxon>Babesia</taxon>
    </lineage>
</organism>
<sequence>MGSRAARSLSNEWSGFCATFTSAQLSKVLNRIALNFGRLSQSTNFRREQCLKSFLEDHVLRSLSPTLRLEGQGQLGFEAVLQPLHQRVLLLGRSGSLRSKDASLVLNAYAKVYQCTSQPQATSKAQWDIVSRKLRWCAEQLLPVARRLVTDMNEQDLSLVLNCVSKLGLSADDLLNAANDALANNLVAHYRAESQSGNDPGAPETGRNVISQLTPQGASLVVNSFAKSDVALNDAVLNHIVHRFLPSHLEQFLPQQLAVLLHGFLKYSVPAKDLYGALKHLDRSMSIAPVESNPKLLSSALYTFGKYNYLPAELVRQMETVKGGKPLRLSELELSNICYGMGKLRIRCEPFLEKLTVAMSRVLRELTPQGLSTVYYALSRLDIRDTTRGITRNSTRDSVQTAIIRRFEELVELDRKSARYAYVNRNISQQVLPLHIANVCFSAATSLIVDGGLFARLLRHLTLCFTRLHVTPHSYARNFNAAPGNGGYIEHGTQGVAFDAFALTGESANIDVAATTDDRACTFLTTALGTQGTYQLFCICQHIAGYAAGGLSALGLEELKLLAELFSAWERISRDKPSAFLSEDPCRSVVLVDPDITTSKIQSGVFAVLKAMLSRSPETREGRHDSGLDDQCSDGKETIVVAESHATPYAIDILLYRV</sequence>
<dbReference type="GeneID" id="24564409"/>
<evidence type="ECO:0000313" key="2">
    <source>
        <dbReference type="Proteomes" id="UP000033188"/>
    </source>
</evidence>
<dbReference type="EMBL" id="LK391708">
    <property type="protein sequence ID" value="CDR95868.1"/>
    <property type="molecule type" value="Genomic_DNA"/>
</dbReference>
<dbReference type="OrthoDB" id="365658at2759"/>
<dbReference type="KEGG" id="bbig:BBBOND_0210210"/>
<accession>A0A061D5P2</accession>
<keyword evidence="2" id="KW-1185">Reference proteome</keyword>
<gene>
    <name evidence="1" type="ORF">BBBOND_0210210</name>
</gene>
<dbReference type="PANTHER" id="PTHR21228">
    <property type="entry name" value="FAST LEU-RICH DOMAIN-CONTAINING"/>
    <property type="match status" value="1"/>
</dbReference>
<dbReference type="GO" id="GO:0003723">
    <property type="term" value="F:RNA binding"/>
    <property type="evidence" value="ECO:0007669"/>
    <property type="project" value="TreeGrafter"/>
</dbReference>
<name>A0A061D5P2_BABBI</name>
<reference evidence="2" key="1">
    <citation type="submission" date="2014-06" db="EMBL/GenBank/DDBJ databases">
        <authorList>
            <person name="Aslett M."/>
            <person name="De Silva N."/>
        </authorList>
    </citation>
    <scope>NUCLEOTIDE SEQUENCE [LARGE SCALE GENOMIC DNA]</scope>
    <source>
        <strain evidence="2">Bond</strain>
    </source>
</reference>
<dbReference type="Proteomes" id="UP000033188">
    <property type="component" value="Chromosome 2"/>
</dbReference>
<dbReference type="GO" id="GO:0044528">
    <property type="term" value="P:regulation of mitochondrial mRNA stability"/>
    <property type="evidence" value="ECO:0007669"/>
    <property type="project" value="TreeGrafter"/>
</dbReference>
<dbReference type="VEuPathDB" id="PiroplasmaDB:BBBOND_0210210"/>
<dbReference type="GO" id="GO:0035770">
    <property type="term" value="C:ribonucleoprotein granule"/>
    <property type="evidence" value="ECO:0007669"/>
    <property type="project" value="TreeGrafter"/>
</dbReference>
<dbReference type="RefSeq" id="XP_012768054.1">
    <property type="nucleotide sequence ID" value="XM_012912600.1"/>
</dbReference>
<dbReference type="OMA" id="TSKIHED"/>
<dbReference type="PANTHER" id="PTHR21228:SF40">
    <property type="entry name" value="LD45607P"/>
    <property type="match status" value="1"/>
</dbReference>
<dbReference type="InterPro" id="IPR050870">
    <property type="entry name" value="FAST_kinase"/>
</dbReference>
<dbReference type="GO" id="GO:0005759">
    <property type="term" value="C:mitochondrial matrix"/>
    <property type="evidence" value="ECO:0007669"/>
    <property type="project" value="TreeGrafter"/>
</dbReference>
<protein>
    <submittedName>
        <fullName evidence="1">Uncharacterized protein</fullName>
    </submittedName>
</protein>